<dbReference type="EMBL" id="CP030073">
    <property type="protein sequence ID" value="AWW42957.1"/>
    <property type="molecule type" value="Genomic_DNA"/>
</dbReference>
<dbReference type="InterPro" id="IPR010721">
    <property type="entry name" value="UstE-like"/>
</dbReference>
<dbReference type="KEGG" id="scad:DN051_39080"/>
<proteinExistence type="predicted"/>
<name>A0A2Z4JDA3_9ACTN</name>
<gene>
    <name evidence="1" type="ORF">DN051_39080</name>
</gene>
<accession>A0A2Z4JDA3</accession>
<evidence type="ECO:0000313" key="2">
    <source>
        <dbReference type="Proteomes" id="UP000249616"/>
    </source>
</evidence>
<reference evidence="1 2" key="1">
    <citation type="journal article" date="2019" name="Int. J. Syst. Evol. Microbiol.">
        <title>Streptomyces cadmiisoli sp. nov., a novel actinomycete isolated from cadmium-contaminated soil.</title>
        <authorList>
            <person name="Li K."/>
            <person name="Tang X."/>
            <person name="Zhao J."/>
            <person name="Guo Y."/>
            <person name="Tang Y."/>
            <person name="Gao J."/>
        </authorList>
    </citation>
    <scope>NUCLEOTIDE SEQUENCE [LARGE SCALE GENOMIC DNA]</scope>
    <source>
        <strain evidence="1 2">ZFG47</strain>
    </source>
</reference>
<sequence length="168" mass="17442">MPVTFAVAVRKGLHRVVDVAWELGFAAVSESTAAVGHGDAARRILVTTLSVVRGLCLAAHIAGRGHGHGHGEHPRHEAVLVKAPGSRNLYALRMIGLFQGALVWLVSLPVQAAAYGPGPLMVLTGPRPSRGPRGCAPRPSGNAQLAAFKAHLADAGPHHGLQPAELVL</sequence>
<organism evidence="1 2">
    <name type="scientific">Streptomyces cadmiisoli</name>
    <dbReference type="NCBI Taxonomy" id="2184053"/>
    <lineage>
        <taxon>Bacteria</taxon>
        <taxon>Bacillati</taxon>
        <taxon>Actinomycetota</taxon>
        <taxon>Actinomycetes</taxon>
        <taxon>Kitasatosporales</taxon>
        <taxon>Streptomycetaceae</taxon>
        <taxon>Streptomyces</taxon>
        <taxon>Streptomyces aurantiacus group</taxon>
    </lineage>
</organism>
<evidence type="ECO:0000313" key="1">
    <source>
        <dbReference type="EMBL" id="AWW42957.1"/>
    </source>
</evidence>
<protein>
    <submittedName>
        <fullName evidence="1">Uncharacterized protein</fullName>
    </submittedName>
</protein>
<dbReference type="AlphaFoldDB" id="A0A2Z4JDA3"/>
<dbReference type="Proteomes" id="UP000249616">
    <property type="component" value="Chromosome"/>
</dbReference>
<dbReference type="Pfam" id="PF06966">
    <property type="entry name" value="DUF1295"/>
    <property type="match status" value="1"/>
</dbReference>
<keyword evidence="2" id="KW-1185">Reference proteome</keyword>